<dbReference type="Gene3D" id="1.10.10.10">
    <property type="entry name" value="Winged helix-like DNA-binding domain superfamily/Winged helix DNA-binding domain"/>
    <property type="match status" value="1"/>
</dbReference>
<dbReference type="Gene3D" id="3.40.50.300">
    <property type="entry name" value="P-loop containing nucleotide triphosphate hydrolases"/>
    <property type="match status" value="1"/>
</dbReference>
<comment type="caution">
    <text evidence="7">The sequence shown here is derived from an EMBL/GenBank/DDBJ whole genome shotgun (WGS) entry which is preliminary data.</text>
</comment>
<dbReference type="InterPro" id="IPR019734">
    <property type="entry name" value="TPR_rpt"/>
</dbReference>
<evidence type="ECO:0000256" key="2">
    <source>
        <dbReference type="ARBA" id="ARBA00022703"/>
    </source>
</evidence>
<dbReference type="CDD" id="cd00032">
    <property type="entry name" value="CASc"/>
    <property type="match status" value="1"/>
</dbReference>
<comment type="similarity">
    <text evidence="1 3">Belongs to the peptidase C14A family.</text>
</comment>
<feature type="domain" description="Caspase family p20" evidence="6">
    <location>
        <begin position="1180"/>
        <end position="1308"/>
    </location>
</feature>
<feature type="compositionally biased region" description="Polar residues" evidence="4">
    <location>
        <begin position="566"/>
        <end position="575"/>
    </location>
</feature>
<dbReference type="InterPro" id="IPR002138">
    <property type="entry name" value="Pept_C14_p10"/>
</dbReference>
<dbReference type="InterPro" id="IPR011990">
    <property type="entry name" value="TPR-like_helical_dom_sf"/>
</dbReference>
<dbReference type="Gene3D" id="1.25.40.10">
    <property type="entry name" value="Tetratricopeptide repeat domain"/>
    <property type="match status" value="3"/>
</dbReference>
<feature type="region of interest" description="Disordered" evidence="4">
    <location>
        <begin position="518"/>
        <end position="537"/>
    </location>
</feature>
<dbReference type="SUPFAM" id="SSF48452">
    <property type="entry name" value="TPR-like"/>
    <property type="match status" value="3"/>
</dbReference>
<evidence type="ECO:0000313" key="7">
    <source>
        <dbReference type="EMBL" id="CAH3187594.1"/>
    </source>
</evidence>
<keyword evidence="8" id="KW-1185">Reference proteome</keyword>
<feature type="region of interest" description="Disordered" evidence="4">
    <location>
        <begin position="566"/>
        <end position="597"/>
    </location>
</feature>
<dbReference type="InterPro" id="IPR001309">
    <property type="entry name" value="Pept_C14_p20"/>
</dbReference>
<dbReference type="PANTHER" id="PTHR48169">
    <property type="entry name" value="DED DOMAIN-CONTAINING PROTEIN"/>
    <property type="match status" value="1"/>
</dbReference>
<protein>
    <submittedName>
        <fullName evidence="7">Uncharacterized protein</fullName>
    </submittedName>
</protein>
<dbReference type="SMART" id="SM00028">
    <property type="entry name" value="TPR"/>
    <property type="match status" value="6"/>
</dbReference>
<dbReference type="PROSITE" id="PS01122">
    <property type="entry name" value="CASPASE_CYS"/>
    <property type="match status" value="1"/>
</dbReference>
<keyword evidence="2" id="KW-0053">Apoptosis</keyword>
<evidence type="ECO:0000259" key="5">
    <source>
        <dbReference type="PROSITE" id="PS50207"/>
    </source>
</evidence>
<dbReference type="InterPro" id="IPR027417">
    <property type="entry name" value="P-loop_NTPase"/>
</dbReference>
<reference evidence="7 8" key="1">
    <citation type="submission" date="2022-05" db="EMBL/GenBank/DDBJ databases">
        <authorList>
            <consortium name="Genoscope - CEA"/>
            <person name="William W."/>
        </authorList>
    </citation>
    <scope>NUCLEOTIDE SEQUENCE [LARGE SCALE GENOMIC DNA]</scope>
</reference>
<dbReference type="InterPro" id="IPR033139">
    <property type="entry name" value="Caspase_cys_AS"/>
</dbReference>
<dbReference type="EMBL" id="CALNXK010000555">
    <property type="protein sequence ID" value="CAH3187594.1"/>
    <property type="molecule type" value="Genomic_DNA"/>
</dbReference>
<dbReference type="InterPro" id="IPR029030">
    <property type="entry name" value="Caspase-like_dom_sf"/>
</dbReference>
<accession>A0ABN8SCQ4</accession>
<dbReference type="PANTHER" id="PTHR48169:SF7">
    <property type="entry name" value="CASPASE 10"/>
    <property type="match status" value="1"/>
</dbReference>
<name>A0ABN8SCQ4_9CNID</name>
<feature type="compositionally biased region" description="Basic and acidic residues" evidence="4">
    <location>
        <begin position="383"/>
        <end position="402"/>
    </location>
</feature>
<evidence type="ECO:0000256" key="1">
    <source>
        <dbReference type="ARBA" id="ARBA00010134"/>
    </source>
</evidence>
<feature type="compositionally biased region" description="Basic and acidic residues" evidence="4">
    <location>
        <begin position="518"/>
        <end position="532"/>
    </location>
</feature>
<evidence type="ECO:0000256" key="3">
    <source>
        <dbReference type="RuleBase" id="RU003971"/>
    </source>
</evidence>
<dbReference type="Gene3D" id="3.40.50.1460">
    <property type="match status" value="1"/>
</dbReference>
<dbReference type="SUPFAM" id="SSF52129">
    <property type="entry name" value="Caspase-like"/>
    <property type="match status" value="1"/>
</dbReference>
<feature type="domain" description="Caspase family p10" evidence="5">
    <location>
        <begin position="1340"/>
        <end position="1435"/>
    </location>
</feature>
<organism evidence="7 8">
    <name type="scientific">Porites lobata</name>
    <dbReference type="NCBI Taxonomy" id="104759"/>
    <lineage>
        <taxon>Eukaryota</taxon>
        <taxon>Metazoa</taxon>
        <taxon>Cnidaria</taxon>
        <taxon>Anthozoa</taxon>
        <taxon>Hexacorallia</taxon>
        <taxon>Scleractinia</taxon>
        <taxon>Fungiina</taxon>
        <taxon>Poritidae</taxon>
        <taxon>Porites</taxon>
    </lineage>
</organism>
<gene>
    <name evidence="7" type="ORF">PLOB_00037859</name>
</gene>
<dbReference type="SUPFAM" id="SSF52540">
    <property type="entry name" value="P-loop containing nucleoside triphosphate hydrolases"/>
    <property type="match status" value="1"/>
</dbReference>
<proteinExistence type="inferred from homology"/>
<dbReference type="InterPro" id="IPR011600">
    <property type="entry name" value="Pept_C14_caspase"/>
</dbReference>
<evidence type="ECO:0000256" key="4">
    <source>
        <dbReference type="SAM" id="MobiDB-lite"/>
    </source>
</evidence>
<dbReference type="SMART" id="SM00115">
    <property type="entry name" value="CASc"/>
    <property type="match status" value="1"/>
</dbReference>
<feature type="region of interest" description="Disordered" evidence="4">
    <location>
        <begin position="383"/>
        <end position="409"/>
    </location>
</feature>
<dbReference type="Pfam" id="PF00656">
    <property type="entry name" value="Peptidase_C14"/>
    <property type="match status" value="1"/>
</dbReference>
<evidence type="ECO:0000313" key="8">
    <source>
        <dbReference type="Proteomes" id="UP001159405"/>
    </source>
</evidence>
<dbReference type="PRINTS" id="PR00376">
    <property type="entry name" value="IL1BCENZYME"/>
</dbReference>
<dbReference type="PROSITE" id="PS50207">
    <property type="entry name" value="CASPASE_P10"/>
    <property type="match status" value="1"/>
</dbReference>
<dbReference type="InterPro" id="IPR036388">
    <property type="entry name" value="WH-like_DNA-bd_sf"/>
</dbReference>
<dbReference type="PROSITE" id="PS50208">
    <property type="entry name" value="CASPASE_P20"/>
    <property type="match status" value="1"/>
</dbReference>
<dbReference type="Proteomes" id="UP001159405">
    <property type="component" value="Unassembled WGS sequence"/>
</dbReference>
<feature type="non-terminal residue" evidence="7">
    <location>
        <position position="1"/>
    </location>
</feature>
<evidence type="ECO:0000259" key="6">
    <source>
        <dbReference type="PROSITE" id="PS50208"/>
    </source>
</evidence>
<dbReference type="InterPro" id="IPR015917">
    <property type="entry name" value="Pept_C14A"/>
</dbReference>
<sequence length="1435" mass="163914">DSKKKATAYDDLAWLYYDVGDYEQSTTYGTKLQKISEKMGYKKLEANAYHVLAWAYKDYGDYEKSKEFSNELLRMSGGLDDMQLKVSAHEVLAWSSFHVKEYKNSITEGKKLLKDSEKLENKKVEAKACDVLAWSYLMEERCTDSIEYGERLLSISEESGDKKMEISAREVLAWSFYDLKNYKQSEKLGTELLRISKKMGDKAHEKSACEILAWSCYEQSDYRRSKEYGKDLLSISKKLGSKKEEVQACDVLAKSYCEEGNEQERRKYTEELLRISKELGEKRREAEASEVLAESYYQEGVMEKSIEYGVQLLSISKELGNKKLEAHACDVLAKSHDQVGDSEQSRKCGKELLRISEELGDKELKSKACCFLGWSDSELEKYEQSKGNSKESPRFAKEKGDENLDAEASGCSVPSEIEARGPRAKLAYLNALKTGKVKVNRARIMLIGQVRAGKTSLKKSLLGLPFHPEEGSAEGNESDPSKFEIVTEQAKNWERNDKKSGVSQFASDLAMMVFRELQENKDEERGDEKKVDEGDEVEEEGKLIVNLAQFGFDAPGELQEEEIAVVNSQTSQGISENDKKETNSPVSTDSEVEIDFSSPPEEFTDQLVQLLKGDNPPIDAKTVEHHMILDLWDFTGQQAYYASYPVFLSPRAAYLLVHDLSKGLKDIAQPCFKQGLKKITRNHHNPNEETNVENLLSWLVTLSTRCSPKTKENVQKTKGGGRPYSFRPPVFIVGTHADKAHEDIEKMKSQIEGEISGMDYESQVIRPIFSVDNTKSSSDKGVAALQKKIMEVLKKESYMGEEIPVRWFNFEKVVQALTAKKINCLNFVKHLSIIQKVCFIEDEDEFATMLDFYHDLGIIVKHRGTVVLWRQWLINVFKQLITIPSFNEREAVPGKLWKEMQTKGVLHMELVDHVFSKHCQQQGLIKEDILSMMEQFGLIVKIITSTSPTNEIKKCFVVPCQLETPFKTKFEMELSQSDPCPLYLHFWGGYVPHGFFWQLVSRCSKWCSESKFKHAQAPKVFLAAAEFIIKKEFSHQLIFLCKKRFIKVILTHSQPFHGASFSETREVAFLVRTFLEETVKNLRRELPWLSSFDCDFCVVCPDCLQKEDACCIHDVISCDHEDCLCFLEILEEGKLKHCPKTLGVKERTVEGLEKWFAGKVVRPRYHPGTDFVYNMTAAHPRGITLIINNVYFDRHPEHGQQPTRHGSEVDVSRVKELFTALDFSVQTEQNLSKKELLDKLSNVICQQNDSAYDCFVLWLMSHGKSHGEVFCSDGDTILIDTLHDLFSECKTLSGKPKLFFIQACRGSGEDVGVNVSPDSDISSLNQANRSYESTKVDPVIQLRIPTHSDFLYAFSTVDEYMSYRNKEEGTYYVRCFVEAFREHVAHEHILDILTIVNHEVSKIGIQQPSTKNRNTTKICKQMPEVRHTLRKKVRF</sequence>